<feature type="domain" description="Histidine kinase" evidence="15">
    <location>
        <begin position="419"/>
        <end position="527"/>
    </location>
</feature>
<keyword evidence="18" id="KW-1185">Reference proteome</keyword>
<keyword evidence="10" id="KW-0067">ATP-binding</keyword>
<dbReference type="InterPro" id="IPR035965">
    <property type="entry name" value="PAS-like_dom_sf"/>
</dbReference>
<dbReference type="GO" id="GO:0005886">
    <property type="term" value="C:plasma membrane"/>
    <property type="evidence" value="ECO:0007669"/>
    <property type="project" value="UniProtKB-SubCell"/>
</dbReference>
<dbReference type="SMART" id="SM00387">
    <property type="entry name" value="HATPase_c"/>
    <property type="match status" value="1"/>
</dbReference>
<dbReference type="InterPro" id="IPR036890">
    <property type="entry name" value="HATPase_C_sf"/>
</dbReference>
<evidence type="ECO:0000256" key="2">
    <source>
        <dbReference type="ARBA" id="ARBA00004651"/>
    </source>
</evidence>
<dbReference type="Pfam" id="PF02518">
    <property type="entry name" value="HATPase_c"/>
    <property type="match status" value="1"/>
</dbReference>
<keyword evidence="4" id="KW-1003">Cell membrane</keyword>
<dbReference type="GO" id="GO:0005524">
    <property type="term" value="F:ATP binding"/>
    <property type="evidence" value="ECO:0007669"/>
    <property type="project" value="UniProtKB-KW"/>
</dbReference>
<accession>A0A542YJZ5</accession>
<evidence type="ECO:0000313" key="17">
    <source>
        <dbReference type="EMBL" id="TQL48371.1"/>
    </source>
</evidence>
<dbReference type="PANTHER" id="PTHR44936:SF10">
    <property type="entry name" value="SENSOR PROTEIN RSTB"/>
    <property type="match status" value="1"/>
</dbReference>
<evidence type="ECO:0000256" key="4">
    <source>
        <dbReference type="ARBA" id="ARBA00022475"/>
    </source>
</evidence>
<reference evidence="17 18" key="1">
    <citation type="submission" date="2019-06" db="EMBL/GenBank/DDBJ databases">
        <title>Sequencing the genomes of 1000 actinobacteria strains.</title>
        <authorList>
            <person name="Klenk H.-P."/>
        </authorList>
    </citation>
    <scope>NUCLEOTIDE SEQUENCE [LARGE SCALE GENOMIC DNA]</scope>
    <source>
        <strain evidence="17 18">DSM 26477</strain>
    </source>
</reference>
<dbReference type="SUPFAM" id="SSF103190">
    <property type="entry name" value="Sensory domain-like"/>
    <property type="match status" value="1"/>
</dbReference>
<dbReference type="SMART" id="SM00091">
    <property type="entry name" value="PAS"/>
    <property type="match status" value="1"/>
</dbReference>
<comment type="caution">
    <text evidence="17">The sequence shown here is derived from an EMBL/GenBank/DDBJ whole genome shotgun (WGS) entry which is preliminary data.</text>
</comment>
<dbReference type="PROSITE" id="PS50112">
    <property type="entry name" value="PAS"/>
    <property type="match status" value="1"/>
</dbReference>
<dbReference type="EMBL" id="VFOM01000001">
    <property type="protein sequence ID" value="TQL48371.1"/>
    <property type="molecule type" value="Genomic_DNA"/>
</dbReference>
<dbReference type="InterPro" id="IPR005467">
    <property type="entry name" value="His_kinase_dom"/>
</dbReference>
<evidence type="ECO:0000256" key="3">
    <source>
        <dbReference type="ARBA" id="ARBA00012438"/>
    </source>
</evidence>
<dbReference type="PROSITE" id="PS50109">
    <property type="entry name" value="HIS_KIN"/>
    <property type="match status" value="1"/>
</dbReference>
<keyword evidence="11 14" id="KW-1133">Transmembrane helix</keyword>
<dbReference type="InterPro" id="IPR013767">
    <property type="entry name" value="PAS_fold"/>
</dbReference>
<dbReference type="SUPFAM" id="SSF55874">
    <property type="entry name" value="ATPase domain of HSP90 chaperone/DNA topoisomerase II/histidine kinase"/>
    <property type="match status" value="1"/>
</dbReference>
<dbReference type="InterPro" id="IPR000014">
    <property type="entry name" value="PAS"/>
</dbReference>
<dbReference type="InterPro" id="IPR016120">
    <property type="entry name" value="Sig_transdc_His_kin_SpoOB"/>
</dbReference>
<keyword evidence="13 14" id="KW-0472">Membrane</keyword>
<dbReference type="AlphaFoldDB" id="A0A542YJZ5"/>
<dbReference type="EC" id="2.7.13.3" evidence="3"/>
<dbReference type="GO" id="GO:0006355">
    <property type="term" value="P:regulation of DNA-templated transcription"/>
    <property type="evidence" value="ECO:0007669"/>
    <property type="project" value="InterPro"/>
</dbReference>
<evidence type="ECO:0000256" key="1">
    <source>
        <dbReference type="ARBA" id="ARBA00000085"/>
    </source>
</evidence>
<evidence type="ECO:0000256" key="5">
    <source>
        <dbReference type="ARBA" id="ARBA00022553"/>
    </source>
</evidence>
<evidence type="ECO:0000256" key="8">
    <source>
        <dbReference type="ARBA" id="ARBA00022741"/>
    </source>
</evidence>
<dbReference type="Gene3D" id="1.10.287.130">
    <property type="match status" value="1"/>
</dbReference>
<dbReference type="InterPro" id="IPR050980">
    <property type="entry name" value="2C_sensor_his_kinase"/>
</dbReference>
<evidence type="ECO:0000256" key="10">
    <source>
        <dbReference type="ARBA" id="ARBA00022840"/>
    </source>
</evidence>
<evidence type="ECO:0000256" key="14">
    <source>
        <dbReference type="SAM" id="Phobius"/>
    </source>
</evidence>
<evidence type="ECO:0000256" key="6">
    <source>
        <dbReference type="ARBA" id="ARBA00022679"/>
    </source>
</evidence>
<gene>
    <name evidence="17" type="ORF">FB562_1465</name>
</gene>
<protein>
    <recommendedName>
        <fullName evidence="3">histidine kinase</fullName>
        <ecNumber evidence="3">2.7.13.3</ecNumber>
    </recommendedName>
</protein>
<organism evidence="17 18">
    <name type="scientific">Homoserinimonas aerilata</name>
    <dbReference type="NCBI Taxonomy" id="1162970"/>
    <lineage>
        <taxon>Bacteria</taxon>
        <taxon>Bacillati</taxon>
        <taxon>Actinomycetota</taxon>
        <taxon>Actinomycetes</taxon>
        <taxon>Micrococcales</taxon>
        <taxon>Microbacteriaceae</taxon>
        <taxon>Homoserinimonas</taxon>
    </lineage>
</organism>
<evidence type="ECO:0000256" key="12">
    <source>
        <dbReference type="ARBA" id="ARBA00023012"/>
    </source>
</evidence>
<dbReference type="OrthoDB" id="9792686at2"/>
<feature type="transmembrane region" description="Helical" evidence="14">
    <location>
        <begin position="166"/>
        <end position="185"/>
    </location>
</feature>
<feature type="domain" description="PAS" evidence="16">
    <location>
        <begin position="211"/>
        <end position="244"/>
    </location>
</feature>
<evidence type="ECO:0000259" key="16">
    <source>
        <dbReference type="PROSITE" id="PS50112"/>
    </source>
</evidence>
<dbReference type="CDD" id="cd00130">
    <property type="entry name" value="PAS"/>
    <property type="match status" value="1"/>
</dbReference>
<dbReference type="Gene3D" id="3.30.450.20">
    <property type="entry name" value="PAS domain"/>
    <property type="match status" value="2"/>
</dbReference>
<evidence type="ECO:0000256" key="9">
    <source>
        <dbReference type="ARBA" id="ARBA00022777"/>
    </source>
</evidence>
<dbReference type="PANTHER" id="PTHR44936">
    <property type="entry name" value="SENSOR PROTEIN CREC"/>
    <property type="match status" value="1"/>
</dbReference>
<keyword evidence="12" id="KW-0902">Two-component regulatory system</keyword>
<evidence type="ECO:0000313" key="18">
    <source>
        <dbReference type="Proteomes" id="UP000317998"/>
    </source>
</evidence>
<keyword evidence="8" id="KW-0547">Nucleotide-binding</keyword>
<sequence>MKLRTQLLLLQLAIVLITVLGTGVMASWLQEQQLRDSYRDRMIAVAQSVATLPAIINALDDAEPSRTIQPIAEVVRAASDVTYVVVTDDTGTRFSHPNPERIGEMVSTDPSVALAGEVYVGTQTGTLGESWRVKVPIASGDEVIGVVSVGILEADLRSDYLGNATLLFITIGVAAVFGVIGAAWVSTVIRKRIYGLEPDEIVGLLEAREAMLHGVREGLVAIDENGRIALINDAAARLLGLEEHGAVVGTPAVDVLDSELVRMLDHEESASRLLLSGERILLVQRDIARLDERVIGSVFILRDNTELHALMRDLDGAQGLADGLRAQAHGFSNKLHVISGLLELGHIDEAVAFIERVGDGGTLSSTTGGSGITDLELAALLLVKQARAHELGIELLVDATSTLAPLATHPESDRLRDDLLTVLGNLIDNAVEAGRPGTIVTVTVVETPGDIELEVSDTGPGIPPKLRERVFAPGYSSKSPGHGRLTTARGIGLTLVRRIARRRGGDVEIASSPSGGAAITVRLPVRPRHAGIRSTAEEASTP</sequence>
<dbReference type="Pfam" id="PF14689">
    <property type="entry name" value="SPOB_a"/>
    <property type="match status" value="1"/>
</dbReference>
<dbReference type="InterPro" id="IPR039506">
    <property type="entry name" value="SPOB_a"/>
</dbReference>
<dbReference type="InterPro" id="IPR003594">
    <property type="entry name" value="HATPase_dom"/>
</dbReference>
<evidence type="ECO:0000259" key="15">
    <source>
        <dbReference type="PROSITE" id="PS50109"/>
    </source>
</evidence>
<evidence type="ECO:0000256" key="13">
    <source>
        <dbReference type="ARBA" id="ARBA00023136"/>
    </source>
</evidence>
<evidence type="ECO:0000256" key="11">
    <source>
        <dbReference type="ARBA" id="ARBA00022989"/>
    </source>
</evidence>
<evidence type="ECO:0000256" key="7">
    <source>
        <dbReference type="ARBA" id="ARBA00022692"/>
    </source>
</evidence>
<comment type="subcellular location">
    <subcellularLocation>
        <location evidence="2">Cell membrane</location>
        <topology evidence="2">Multi-pass membrane protein</topology>
    </subcellularLocation>
</comment>
<dbReference type="SUPFAM" id="SSF55890">
    <property type="entry name" value="Sporulation response regulatory protein Spo0B"/>
    <property type="match status" value="1"/>
</dbReference>
<dbReference type="InterPro" id="IPR033463">
    <property type="entry name" value="sCache_3"/>
</dbReference>
<name>A0A542YJZ5_9MICO</name>
<proteinExistence type="predicted"/>
<comment type="catalytic activity">
    <reaction evidence="1">
        <text>ATP + protein L-histidine = ADP + protein N-phospho-L-histidine.</text>
        <dbReference type="EC" id="2.7.13.3"/>
    </reaction>
</comment>
<dbReference type="Proteomes" id="UP000317998">
    <property type="component" value="Unassembled WGS sequence"/>
</dbReference>
<keyword evidence="7 14" id="KW-0812">Transmembrane</keyword>
<dbReference type="Pfam" id="PF00989">
    <property type="entry name" value="PAS"/>
    <property type="match status" value="1"/>
</dbReference>
<dbReference type="Gene3D" id="3.30.565.10">
    <property type="entry name" value="Histidine kinase-like ATPase, C-terminal domain"/>
    <property type="match status" value="1"/>
</dbReference>
<dbReference type="SUPFAM" id="SSF55785">
    <property type="entry name" value="PYP-like sensor domain (PAS domain)"/>
    <property type="match status" value="1"/>
</dbReference>
<keyword evidence="5" id="KW-0597">Phosphoprotein</keyword>
<dbReference type="InterPro" id="IPR029151">
    <property type="entry name" value="Sensor-like_sf"/>
</dbReference>
<keyword evidence="9 17" id="KW-0418">Kinase</keyword>
<dbReference type="Pfam" id="PF17203">
    <property type="entry name" value="sCache_3_2"/>
    <property type="match status" value="1"/>
</dbReference>
<dbReference type="GO" id="GO:0000155">
    <property type="term" value="F:phosphorelay sensor kinase activity"/>
    <property type="evidence" value="ECO:0007669"/>
    <property type="project" value="InterPro"/>
</dbReference>
<dbReference type="InterPro" id="IPR004358">
    <property type="entry name" value="Sig_transdc_His_kin-like_C"/>
</dbReference>
<dbReference type="PRINTS" id="PR00344">
    <property type="entry name" value="BCTRLSENSOR"/>
</dbReference>
<keyword evidence="6" id="KW-0808">Transferase</keyword>